<feature type="active site" evidence="8">
    <location>
        <position position="195"/>
    </location>
</feature>
<evidence type="ECO:0000256" key="4">
    <source>
        <dbReference type="ARBA" id="ARBA00022755"/>
    </source>
</evidence>
<accession>A0A419SDE1</accession>
<dbReference type="PANTHER" id="PTHR47552:SF1">
    <property type="entry name" value="PHOSPHORIBOSYLFORMYLGLYCINAMIDINE SYNTHASE SUBUNIT PURQ"/>
    <property type="match status" value="1"/>
</dbReference>
<evidence type="ECO:0000256" key="2">
    <source>
        <dbReference type="ARBA" id="ARBA00022598"/>
    </source>
</evidence>
<organism evidence="9 10">
    <name type="scientific">Ammoniphilus oxalaticus</name>
    <dbReference type="NCBI Taxonomy" id="66863"/>
    <lineage>
        <taxon>Bacteria</taxon>
        <taxon>Bacillati</taxon>
        <taxon>Bacillota</taxon>
        <taxon>Bacilli</taxon>
        <taxon>Bacillales</taxon>
        <taxon>Paenibacillaceae</taxon>
        <taxon>Aneurinibacillus group</taxon>
        <taxon>Ammoniphilus</taxon>
    </lineage>
</organism>
<keyword evidence="7 8" id="KW-0315">Glutamine amidotransferase</keyword>
<dbReference type="NCBIfam" id="NF002957">
    <property type="entry name" value="PRK03619.1"/>
    <property type="match status" value="1"/>
</dbReference>
<proteinExistence type="inferred from homology"/>
<comment type="pathway">
    <text evidence="8">Purine metabolism; IMP biosynthesis via de novo pathway; 5-amino-1-(5-phospho-D-ribosyl)imidazole from N(2)-formyl-N(1)-(5-phospho-D-ribosyl)glycinamide: step 1/2.</text>
</comment>
<keyword evidence="6 8" id="KW-0067">ATP-binding</keyword>
<dbReference type="GO" id="GO:0004359">
    <property type="term" value="F:glutaminase activity"/>
    <property type="evidence" value="ECO:0007669"/>
    <property type="project" value="UniProtKB-EC"/>
</dbReference>
<protein>
    <recommendedName>
        <fullName evidence="8">Phosphoribosylformylglycinamidine synthase subunit PurQ</fullName>
        <shortName evidence="8">FGAM synthase</shortName>
        <ecNumber evidence="8">6.3.5.3</ecNumber>
    </recommendedName>
    <alternativeName>
        <fullName evidence="8">Formylglycinamide ribonucleotide amidotransferase subunit I</fullName>
        <shortName evidence="8">FGAR amidotransferase I</shortName>
        <shortName evidence="8">FGAR-AT I</shortName>
    </alternativeName>
    <alternativeName>
        <fullName evidence="8">Glutaminase PurQ</fullName>
        <ecNumber evidence="8">3.5.1.2</ecNumber>
    </alternativeName>
    <alternativeName>
        <fullName evidence="8">Phosphoribosylformylglycinamidine synthase subunit I</fullName>
    </alternativeName>
</protein>
<dbReference type="PIRSF" id="PIRSF001586">
    <property type="entry name" value="FGAM_synth_I"/>
    <property type="match status" value="1"/>
</dbReference>
<sequence>MNVAVIVFPGSNGSLEMDKAVQDCLEHKVDYVRHTETDLSNYDVILLPGGATFGDYLRPGAMASVTPIMAEVKQAAAEGKLVLGVSNGFQVLTEAGLLPGAFLQNEKPKFRTESITVKVDNNETPFTLDFVKEESIQLPIAHGFGNYYCEEETLRRLEQNQQIVFRYEGQNPNGSVAAIAGIVNEAGNVLGMMPHPERATQDWLGSVDGRRVFTSILKYWRDKNGAA</sequence>
<dbReference type="CDD" id="cd01740">
    <property type="entry name" value="GATase1_FGAR_AT"/>
    <property type="match status" value="1"/>
</dbReference>
<evidence type="ECO:0000313" key="9">
    <source>
        <dbReference type="EMBL" id="RKD21091.1"/>
    </source>
</evidence>
<gene>
    <name evidence="8" type="primary">purQ</name>
    <name evidence="9" type="ORF">BEP19_15550</name>
</gene>
<dbReference type="Proteomes" id="UP000284219">
    <property type="component" value="Unassembled WGS sequence"/>
</dbReference>
<keyword evidence="4 8" id="KW-0658">Purine biosynthesis</keyword>
<keyword evidence="10" id="KW-1185">Reference proteome</keyword>
<name>A0A419SDE1_9BACL</name>
<dbReference type="Gene3D" id="3.40.50.880">
    <property type="match status" value="1"/>
</dbReference>
<dbReference type="RefSeq" id="WP_120191160.1">
    <property type="nucleotide sequence ID" value="NZ_MCHY01000013.1"/>
</dbReference>
<comment type="function">
    <text evidence="8">Part of the phosphoribosylformylglycinamidine synthase complex involved in the purines biosynthetic pathway. Catalyzes the ATP-dependent conversion of formylglycinamide ribonucleotide (FGAR) and glutamine to yield formylglycinamidine ribonucleotide (FGAM) and glutamate. The FGAM synthase complex is composed of three subunits. PurQ produces an ammonia molecule by converting glutamine to glutamate. PurL transfers the ammonia molecule to FGAR to form FGAM in an ATP-dependent manner. PurS interacts with PurQ and PurL and is thought to assist in the transfer of the ammonia molecule from PurQ to PurL.</text>
</comment>
<dbReference type="GO" id="GO:0006189">
    <property type="term" value="P:'de novo' IMP biosynthetic process"/>
    <property type="evidence" value="ECO:0007669"/>
    <property type="project" value="UniProtKB-UniRule"/>
</dbReference>
<dbReference type="OrthoDB" id="9804441at2"/>
<dbReference type="PROSITE" id="PS51273">
    <property type="entry name" value="GATASE_TYPE_1"/>
    <property type="match status" value="1"/>
</dbReference>
<keyword evidence="3 8" id="KW-0547">Nucleotide-binding</keyword>
<evidence type="ECO:0000256" key="7">
    <source>
        <dbReference type="ARBA" id="ARBA00022962"/>
    </source>
</evidence>
<keyword evidence="1 8" id="KW-0963">Cytoplasm</keyword>
<evidence type="ECO:0000256" key="6">
    <source>
        <dbReference type="ARBA" id="ARBA00022840"/>
    </source>
</evidence>
<dbReference type="SUPFAM" id="SSF52317">
    <property type="entry name" value="Class I glutamine amidotransferase-like"/>
    <property type="match status" value="1"/>
</dbReference>
<dbReference type="NCBIfam" id="TIGR01737">
    <property type="entry name" value="FGAM_synth_I"/>
    <property type="match status" value="1"/>
</dbReference>
<comment type="caution">
    <text evidence="9">The sequence shown here is derived from an EMBL/GenBank/DDBJ whole genome shotgun (WGS) entry which is preliminary data.</text>
</comment>
<dbReference type="HAMAP" id="MF_00421">
    <property type="entry name" value="PurQ"/>
    <property type="match status" value="1"/>
</dbReference>
<evidence type="ECO:0000313" key="10">
    <source>
        <dbReference type="Proteomes" id="UP000284219"/>
    </source>
</evidence>
<evidence type="ECO:0000256" key="1">
    <source>
        <dbReference type="ARBA" id="ARBA00022490"/>
    </source>
</evidence>
<dbReference type="AlphaFoldDB" id="A0A419SDE1"/>
<dbReference type="EMBL" id="MCHY01000013">
    <property type="protein sequence ID" value="RKD21091.1"/>
    <property type="molecule type" value="Genomic_DNA"/>
</dbReference>
<dbReference type="InterPro" id="IPR010075">
    <property type="entry name" value="PRibForGlyAmidine_synth_PurQ"/>
</dbReference>
<dbReference type="Pfam" id="PF13507">
    <property type="entry name" value="GATase_5"/>
    <property type="match status" value="1"/>
</dbReference>
<dbReference type="UniPathway" id="UPA00074">
    <property type="reaction ID" value="UER00128"/>
</dbReference>
<evidence type="ECO:0000256" key="5">
    <source>
        <dbReference type="ARBA" id="ARBA00022801"/>
    </source>
</evidence>
<comment type="subunit">
    <text evidence="8">Part of the FGAM synthase complex composed of 1 PurL, 1 PurQ and 2 PurS subunits.</text>
</comment>
<evidence type="ECO:0000256" key="3">
    <source>
        <dbReference type="ARBA" id="ARBA00022741"/>
    </source>
</evidence>
<dbReference type="PANTHER" id="PTHR47552">
    <property type="entry name" value="PHOSPHORIBOSYLFORMYLGLYCINAMIDINE SYNTHASE SUBUNIT PURQ"/>
    <property type="match status" value="1"/>
</dbReference>
<evidence type="ECO:0000256" key="8">
    <source>
        <dbReference type="HAMAP-Rule" id="MF_00421"/>
    </source>
</evidence>
<dbReference type="EC" id="6.3.5.3" evidence="8"/>
<dbReference type="GO" id="GO:0005737">
    <property type="term" value="C:cytoplasm"/>
    <property type="evidence" value="ECO:0007669"/>
    <property type="project" value="UniProtKB-SubCell"/>
</dbReference>
<comment type="caution">
    <text evidence="8">Lacks conserved residue(s) required for the propagation of feature annotation.</text>
</comment>
<keyword evidence="2 8" id="KW-0436">Ligase</keyword>
<dbReference type="GO" id="GO:0005524">
    <property type="term" value="F:ATP binding"/>
    <property type="evidence" value="ECO:0007669"/>
    <property type="project" value="UniProtKB-KW"/>
</dbReference>
<comment type="catalytic activity">
    <reaction evidence="8">
        <text>L-glutamine + H2O = L-glutamate + NH4(+)</text>
        <dbReference type="Rhea" id="RHEA:15889"/>
        <dbReference type="ChEBI" id="CHEBI:15377"/>
        <dbReference type="ChEBI" id="CHEBI:28938"/>
        <dbReference type="ChEBI" id="CHEBI:29985"/>
        <dbReference type="ChEBI" id="CHEBI:58359"/>
        <dbReference type="EC" id="3.5.1.2"/>
    </reaction>
</comment>
<reference evidence="9 10" key="1">
    <citation type="submission" date="2016-08" db="EMBL/GenBank/DDBJ databases">
        <title>Novel Firmicute Genomes.</title>
        <authorList>
            <person name="Poppleton D.I."/>
            <person name="Gribaldo S."/>
        </authorList>
    </citation>
    <scope>NUCLEOTIDE SEQUENCE [LARGE SCALE GENOMIC DNA]</scope>
    <source>
        <strain evidence="9 10">RAOx-1</strain>
    </source>
</reference>
<dbReference type="GO" id="GO:0004642">
    <property type="term" value="F:phosphoribosylformylglycinamidine synthase activity"/>
    <property type="evidence" value="ECO:0007669"/>
    <property type="project" value="UniProtKB-UniRule"/>
</dbReference>
<comment type="subcellular location">
    <subcellularLocation>
        <location evidence="8">Cytoplasm</location>
    </subcellularLocation>
</comment>
<keyword evidence="5 8" id="KW-0378">Hydrolase</keyword>
<dbReference type="SMART" id="SM01211">
    <property type="entry name" value="GATase_5"/>
    <property type="match status" value="1"/>
</dbReference>
<feature type="active site" evidence="8">
    <location>
        <position position="197"/>
    </location>
</feature>
<dbReference type="EC" id="3.5.1.2" evidence="8"/>
<comment type="catalytic activity">
    <reaction evidence="8">
        <text>N(2)-formyl-N(1)-(5-phospho-beta-D-ribosyl)glycinamide + L-glutamine + ATP + H2O = 2-formamido-N(1)-(5-O-phospho-beta-D-ribosyl)acetamidine + L-glutamate + ADP + phosphate + H(+)</text>
        <dbReference type="Rhea" id="RHEA:17129"/>
        <dbReference type="ChEBI" id="CHEBI:15377"/>
        <dbReference type="ChEBI" id="CHEBI:15378"/>
        <dbReference type="ChEBI" id="CHEBI:29985"/>
        <dbReference type="ChEBI" id="CHEBI:30616"/>
        <dbReference type="ChEBI" id="CHEBI:43474"/>
        <dbReference type="ChEBI" id="CHEBI:58359"/>
        <dbReference type="ChEBI" id="CHEBI:147286"/>
        <dbReference type="ChEBI" id="CHEBI:147287"/>
        <dbReference type="ChEBI" id="CHEBI:456216"/>
        <dbReference type="EC" id="6.3.5.3"/>
    </reaction>
</comment>
<dbReference type="InterPro" id="IPR029062">
    <property type="entry name" value="Class_I_gatase-like"/>
</dbReference>